<dbReference type="HOGENOM" id="CLU_948037_0_0_1"/>
<dbReference type="InterPro" id="IPR029016">
    <property type="entry name" value="GAF-like_dom_sf"/>
</dbReference>
<dbReference type="Pfam" id="PF01590">
    <property type="entry name" value="GAF"/>
    <property type="match status" value="1"/>
</dbReference>
<evidence type="ECO:0000259" key="1">
    <source>
        <dbReference type="SMART" id="SM00065"/>
    </source>
</evidence>
<dbReference type="EMBL" id="FR824335">
    <property type="protein sequence ID" value="CCA25315.1"/>
    <property type="molecule type" value="Genomic_DNA"/>
</dbReference>
<sequence>MDSLSAEDGENYLNSIHFRSLIEWLTAETLLARPQDPLEFARALMDEKMAQRANLELYQAQDAVMYLKQCYMLASASANDQGRIEIQPRRTTNKEANANLKETQESILLQRLSSLEKAIASCHRITNSLVFSEVVSSVIREGKDLLGAEHVILFLYNESVNCFLAQNSDLEIACIPKGKGIIGAVAASCKNVNLSNIYDDDKTLDAQYDRIDGIPARSLLCVPIRDNKNVIGALQALNKCASGKSRFDALDEELLGILGTHAGIAVTNAHTYENPHESIAQKSTANPLNCAQVT</sequence>
<dbReference type="AlphaFoldDB" id="F0WV76"/>
<dbReference type="InterPro" id="IPR003018">
    <property type="entry name" value="GAF"/>
</dbReference>
<organism evidence="2">
    <name type="scientific">Albugo laibachii Nc14</name>
    <dbReference type="NCBI Taxonomy" id="890382"/>
    <lineage>
        <taxon>Eukaryota</taxon>
        <taxon>Sar</taxon>
        <taxon>Stramenopiles</taxon>
        <taxon>Oomycota</taxon>
        <taxon>Peronosporomycetes</taxon>
        <taxon>Albuginales</taxon>
        <taxon>Albuginaceae</taxon>
        <taxon>Albugo</taxon>
    </lineage>
</organism>
<accession>F0WV76</accession>
<dbReference type="SMART" id="SM00065">
    <property type="entry name" value="GAF"/>
    <property type="match status" value="1"/>
</dbReference>
<reference evidence="2" key="2">
    <citation type="submission" date="2011-02" db="EMBL/GenBank/DDBJ databases">
        <authorList>
            <person name="MacLean D."/>
        </authorList>
    </citation>
    <scope>NUCLEOTIDE SEQUENCE</scope>
</reference>
<reference evidence="2" key="1">
    <citation type="journal article" date="2011" name="PLoS Biol.">
        <title>Gene gain and loss during evolution of obligate parasitism in the white rust pathogen of Arabidopsis thaliana.</title>
        <authorList>
            <person name="Kemen E."/>
            <person name="Gardiner A."/>
            <person name="Schultz-Larsen T."/>
            <person name="Kemen A.C."/>
            <person name="Balmuth A.L."/>
            <person name="Robert-Seilaniantz A."/>
            <person name="Bailey K."/>
            <person name="Holub E."/>
            <person name="Studholme D.J."/>
            <person name="Maclean D."/>
            <person name="Jones J.D."/>
        </authorList>
    </citation>
    <scope>NUCLEOTIDE SEQUENCE</scope>
</reference>
<name>F0WV76_9STRA</name>
<dbReference type="SUPFAM" id="SSF55781">
    <property type="entry name" value="GAF domain-like"/>
    <property type="match status" value="1"/>
</dbReference>
<dbReference type="Gene3D" id="3.30.450.40">
    <property type="match status" value="1"/>
</dbReference>
<protein>
    <submittedName>
        <fullName evidence="2">Dual 3' putative</fullName>
    </submittedName>
</protein>
<gene>
    <name evidence="2" type="primary">AlNc14C290G10221</name>
    <name evidence="2" type="ORF">ALNC14_114590</name>
</gene>
<feature type="domain" description="GAF" evidence="1">
    <location>
        <begin position="126"/>
        <end position="276"/>
    </location>
</feature>
<proteinExistence type="predicted"/>
<evidence type="ECO:0000313" key="2">
    <source>
        <dbReference type="EMBL" id="CCA25315.1"/>
    </source>
</evidence>